<dbReference type="Gene3D" id="3.40.50.150">
    <property type="entry name" value="Vaccinia Virus protein VP39"/>
    <property type="match status" value="1"/>
</dbReference>
<evidence type="ECO:0000313" key="3">
    <source>
        <dbReference type="Proteomes" id="UP000309128"/>
    </source>
</evidence>
<dbReference type="AlphaFoldDB" id="A0A5S4FIL2"/>
<dbReference type="InterPro" id="IPR029063">
    <property type="entry name" value="SAM-dependent_MTases_sf"/>
</dbReference>
<dbReference type="GO" id="GO:0032259">
    <property type="term" value="P:methylation"/>
    <property type="evidence" value="ECO:0007669"/>
    <property type="project" value="UniProtKB-KW"/>
</dbReference>
<feature type="domain" description="Methyltransferase" evidence="1">
    <location>
        <begin position="144"/>
        <end position="239"/>
    </location>
</feature>
<sequence>MDHLTQATVTTASAAVARIHYLVNAAWSLAAVAAVDPSATLGADRGRVLAAWGLATIKDGGYVLAPGLAELLADAEQARFLNLVGHLRQTVTAATGVTGWHHHDDDTLLEQGRASVAGIRLGMRQTLRLLDGLGERLAEPGAEVLDVGVGTGGMLAALCADLPELHGTGIDVLPRALDLAKRMVADHGVAERVELRLQDVATLADRDRYDMVWLPTMFIPQAAVYASLPRLLEALRPGGWLVLAGVSYHGDRLSDAVTAWRAGRDGGTAAPVDEMVERLVATGYAEVLRLPVPPGAPAVVGARRR</sequence>
<organism evidence="2 3">
    <name type="scientific">Nonomuraea turkmeniaca</name>
    <dbReference type="NCBI Taxonomy" id="103838"/>
    <lineage>
        <taxon>Bacteria</taxon>
        <taxon>Bacillati</taxon>
        <taxon>Actinomycetota</taxon>
        <taxon>Actinomycetes</taxon>
        <taxon>Streptosporangiales</taxon>
        <taxon>Streptosporangiaceae</taxon>
        <taxon>Nonomuraea</taxon>
    </lineage>
</organism>
<dbReference type="EMBL" id="VCKY01000058">
    <property type="protein sequence ID" value="TMR20236.1"/>
    <property type="molecule type" value="Genomic_DNA"/>
</dbReference>
<reference evidence="2 3" key="1">
    <citation type="submission" date="2019-05" db="EMBL/GenBank/DDBJ databases">
        <title>Draft genome sequence of Nonomuraea turkmeniaca DSM 43926.</title>
        <authorList>
            <person name="Saricaoglu S."/>
            <person name="Isik K."/>
        </authorList>
    </citation>
    <scope>NUCLEOTIDE SEQUENCE [LARGE SCALE GENOMIC DNA]</scope>
    <source>
        <strain evidence="2 3">DSM 43926</strain>
    </source>
</reference>
<protein>
    <submittedName>
        <fullName evidence="2">Class I SAM-dependent methyltransferase</fullName>
    </submittedName>
</protein>
<proteinExistence type="predicted"/>
<keyword evidence="2" id="KW-0808">Transferase</keyword>
<evidence type="ECO:0000313" key="2">
    <source>
        <dbReference type="EMBL" id="TMR20236.1"/>
    </source>
</evidence>
<dbReference type="Pfam" id="PF13649">
    <property type="entry name" value="Methyltransf_25"/>
    <property type="match status" value="1"/>
</dbReference>
<dbReference type="InterPro" id="IPR041698">
    <property type="entry name" value="Methyltransf_25"/>
</dbReference>
<gene>
    <name evidence="2" type="ORF">ETD86_18840</name>
</gene>
<name>A0A5S4FIL2_9ACTN</name>
<keyword evidence="3" id="KW-1185">Reference proteome</keyword>
<dbReference type="CDD" id="cd02440">
    <property type="entry name" value="AdoMet_MTases"/>
    <property type="match status" value="1"/>
</dbReference>
<dbReference type="GO" id="GO:0008168">
    <property type="term" value="F:methyltransferase activity"/>
    <property type="evidence" value="ECO:0007669"/>
    <property type="project" value="UniProtKB-KW"/>
</dbReference>
<accession>A0A5S4FIL2</accession>
<dbReference type="OrthoDB" id="5114325at2"/>
<dbReference type="RefSeq" id="WP_138667463.1">
    <property type="nucleotide sequence ID" value="NZ_VCKY01000058.1"/>
</dbReference>
<comment type="caution">
    <text evidence="2">The sequence shown here is derived from an EMBL/GenBank/DDBJ whole genome shotgun (WGS) entry which is preliminary data.</text>
</comment>
<evidence type="ECO:0000259" key="1">
    <source>
        <dbReference type="Pfam" id="PF13649"/>
    </source>
</evidence>
<dbReference type="Proteomes" id="UP000309128">
    <property type="component" value="Unassembled WGS sequence"/>
</dbReference>
<keyword evidence="2" id="KW-0489">Methyltransferase</keyword>
<dbReference type="SUPFAM" id="SSF53335">
    <property type="entry name" value="S-adenosyl-L-methionine-dependent methyltransferases"/>
    <property type="match status" value="1"/>
</dbReference>